<dbReference type="SUPFAM" id="SSF55620">
    <property type="entry name" value="Tetrahydrobiopterin biosynthesis enzymes-like"/>
    <property type="match status" value="1"/>
</dbReference>
<protein>
    <submittedName>
        <fullName evidence="2">Possible dihydroneopterin aldolase</fullName>
        <ecNumber evidence="2">4.1.2.25</ecNumber>
    </submittedName>
</protein>
<dbReference type="RefSeq" id="WP_011129814.1">
    <property type="nucleotide sequence ID" value="NC_005071.1"/>
</dbReference>
<dbReference type="eggNOG" id="COG1539">
    <property type="taxonomic scope" value="Bacteria"/>
</dbReference>
<dbReference type="AlphaFoldDB" id="Q7V8C4"/>
<dbReference type="Proteomes" id="UP000001423">
    <property type="component" value="Chromosome"/>
</dbReference>
<dbReference type="NCBIfam" id="TIGR00526">
    <property type="entry name" value="folB_dom"/>
    <property type="match status" value="1"/>
</dbReference>
<name>Q7V8C4_PROMM</name>
<keyword evidence="3" id="KW-1185">Reference proteome</keyword>
<organism evidence="2 3">
    <name type="scientific">Prochlorococcus marinus (strain MIT 9313)</name>
    <dbReference type="NCBI Taxonomy" id="74547"/>
    <lineage>
        <taxon>Bacteria</taxon>
        <taxon>Bacillati</taxon>
        <taxon>Cyanobacteriota</taxon>
        <taxon>Cyanophyceae</taxon>
        <taxon>Synechococcales</taxon>
        <taxon>Prochlorococcaceae</taxon>
        <taxon>Prochlorococcus</taxon>
    </lineage>
</organism>
<evidence type="ECO:0000313" key="2">
    <source>
        <dbReference type="EMBL" id="CAE20610.1"/>
    </source>
</evidence>
<dbReference type="InterPro" id="IPR043133">
    <property type="entry name" value="GTP-CH-I_C/QueF"/>
</dbReference>
<dbReference type="Pfam" id="PF02152">
    <property type="entry name" value="FolB"/>
    <property type="match status" value="1"/>
</dbReference>
<dbReference type="EC" id="4.1.2.25" evidence="2"/>
<accession>Q7V8C4</accession>
<gene>
    <name evidence="2" type="primary">folB</name>
    <name evidence="2" type="ordered locus">PMT_0435</name>
</gene>
<dbReference type="GO" id="GO:0004150">
    <property type="term" value="F:dihydroneopterin aldolase activity"/>
    <property type="evidence" value="ECO:0007669"/>
    <property type="project" value="UniProtKB-EC"/>
</dbReference>
<feature type="domain" description="Dihydroneopterin aldolase/epimerase" evidence="1">
    <location>
        <begin position="20"/>
        <end position="132"/>
    </location>
</feature>
<keyword evidence="2" id="KW-0456">Lyase</keyword>
<reference evidence="2 3" key="1">
    <citation type="journal article" date="2003" name="Nature">
        <title>Genome divergence in two Prochlorococcus ecotypes reflects oceanic niche differentiation.</title>
        <authorList>
            <person name="Rocap G."/>
            <person name="Larimer F.W."/>
            <person name="Lamerdin J.E."/>
            <person name="Malfatti S."/>
            <person name="Chain P."/>
            <person name="Ahlgren N.A."/>
            <person name="Arellano A."/>
            <person name="Coleman M."/>
            <person name="Hauser L."/>
            <person name="Hess W.R."/>
            <person name="Johnson Z.I."/>
            <person name="Land M.L."/>
            <person name="Lindell D."/>
            <person name="Post A.F."/>
            <person name="Regala W."/>
            <person name="Shah M."/>
            <person name="Shaw S.L."/>
            <person name="Steglich C."/>
            <person name="Sullivan M.B."/>
            <person name="Ting C.S."/>
            <person name="Tolonen A."/>
            <person name="Webb E.A."/>
            <person name="Zinser E.R."/>
            <person name="Chisholm S.W."/>
        </authorList>
    </citation>
    <scope>NUCLEOTIDE SEQUENCE [LARGE SCALE GENOMIC DNA]</scope>
    <source>
        <strain evidence="3">MIT 9313</strain>
    </source>
</reference>
<dbReference type="SMART" id="SM00905">
    <property type="entry name" value="FolB"/>
    <property type="match status" value="1"/>
</dbReference>
<sequence>MHVHSPGPTAVINRLPLGAIHVNDVRLWAHVGVLDHERREGQWFSLDFSLWLDLDKAALDDELNATADYSLAIGAMQRLSFELKCFTIEHFSERLLVLLEDLYGPVPMQVLVRKCAAPVPGFSGSVAVERCRNWPTP</sequence>
<dbReference type="HOGENOM" id="CLU_112632_1_3_3"/>
<dbReference type="Gene3D" id="3.30.1130.10">
    <property type="match status" value="1"/>
</dbReference>
<dbReference type="EMBL" id="BX548175">
    <property type="protein sequence ID" value="CAE20610.1"/>
    <property type="molecule type" value="Genomic_DNA"/>
</dbReference>
<dbReference type="KEGG" id="pmt:PMT_0435"/>
<dbReference type="InterPro" id="IPR006157">
    <property type="entry name" value="FolB_dom"/>
</dbReference>
<evidence type="ECO:0000259" key="1">
    <source>
        <dbReference type="SMART" id="SM00905"/>
    </source>
</evidence>
<dbReference type="OrthoDB" id="9803748at2"/>
<dbReference type="GO" id="GO:0006760">
    <property type="term" value="P:folic acid-containing compound metabolic process"/>
    <property type="evidence" value="ECO:0007669"/>
    <property type="project" value="InterPro"/>
</dbReference>
<evidence type="ECO:0000313" key="3">
    <source>
        <dbReference type="Proteomes" id="UP000001423"/>
    </source>
</evidence>
<proteinExistence type="predicted"/>